<reference evidence="7 8" key="1">
    <citation type="submission" date="2024-06" db="EMBL/GenBank/DDBJ databases">
        <authorList>
            <person name="Pan Q."/>
            <person name="Wen M."/>
            <person name="Jouanno E."/>
            <person name="Zahm M."/>
            <person name="Klopp C."/>
            <person name="Cabau C."/>
            <person name="Louis A."/>
            <person name="Berthelot C."/>
            <person name="Parey E."/>
            <person name="Roest Crollius H."/>
            <person name="Montfort J."/>
            <person name="Robinson-Rechavi M."/>
            <person name="Bouchez O."/>
            <person name="Lampietro C."/>
            <person name="Lopez Roques C."/>
            <person name="Donnadieu C."/>
            <person name="Postlethwait J."/>
            <person name="Bobe J."/>
            <person name="Verreycken H."/>
            <person name="Guiguen Y."/>
        </authorList>
    </citation>
    <scope>NUCLEOTIDE SEQUENCE [LARGE SCALE GENOMIC DNA]</scope>
    <source>
        <strain evidence="7">Up_M1</strain>
        <tissue evidence="7">Testis</tissue>
    </source>
</reference>
<accession>A0ABD0XDE8</accession>
<dbReference type="Proteomes" id="UP001557470">
    <property type="component" value="Unassembled WGS sequence"/>
</dbReference>
<comment type="similarity">
    <text evidence="1">Belongs to the ADP-ribosyl cyclase family.</text>
</comment>
<keyword evidence="4" id="KW-0378">Hydrolase</keyword>
<proteinExistence type="inferred from homology"/>
<sequence length="114" mass="13522">MRKSPCNMKLKDYRQMFHVTLQTLPCGKLLFWSKTRELMHSYAAVTNNFWTLEDTLVGYMFNDLIWCRQEEKDSGFDFNSCPEWSTCVDHPVYTLWRQASQNVRSLIQIRSVTG</sequence>
<protein>
    <recommendedName>
        <fullName evidence="2">ADP-ribosyl cyclase/cyclic ADP-ribose hydrolase</fullName>
        <ecNumber evidence="2">3.2.2.6</ecNumber>
    </recommendedName>
</protein>
<dbReference type="AlphaFoldDB" id="A0ABD0XDE8"/>
<dbReference type="PANTHER" id="PTHR10912">
    <property type="entry name" value="ADP-RIBOSYL CYCLASE"/>
    <property type="match status" value="1"/>
</dbReference>
<dbReference type="EC" id="3.2.2.6" evidence="2"/>
<keyword evidence="5" id="KW-0520">NAD</keyword>
<dbReference type="InterPro" id="IPR003193">
    <property type="entry name" value="ADP-ribosyl_cyclase"/>
</dbReference>
<evidence type="ECO:0000313" key="7">
    <source>
        <dbReference type="EMBL" id="KAL1006946.1"/>
    </source>
</evidence>
<dbReference type="GO" id="GO:0016020">
    <property type="term" value="C:membrane"/>
    <property type="evidence" value="ECO:0007669"/>
    <property type="project" value="UniProtKB-ARBA"/>
</dbReference>
<dbReference type="Gene3D" id="1.20.82.10">
    <property type="entry name" value="ADP Ribosyl Cyclase, Chain A, domain 1"/>
    <property type="match status" value="1"/>
</dbReference>
<comment type="caution">
    <text evidence="7">The sequence shown here is derived from an EMBL/GenBank/DDBJ whole genome shotgun (WGS) entry which is preliminary data.</text>
</comment>
<evidence type="ECO:0000256" key="3">
    <source>
        <dbReference type="ARBA" id="ARBA00022679"/>
    </source>
</evidence>
<evidence type="ECO:0000256" key="4">
    <source>
        <dbReference type="ARBA" id="ARBA00022801"/>
    </source>
</evidence>
<dbReference type="SUPFAM" id="SSF52309">
    <property type="entry name" value="N-(deoxy)ribosyltransferase-like"/>
    <property type="match status" value="1"/>
</dbReference>
<evidence type="ECO:0000256" key="2">
    <source>
        <dbReference type="ARBA" id="ARBA00011982"/>
    </source>
</evidence>
<dbReference type="GO" id="GO:0016740">
    <property type="term" value="F:transferase activity"/>
    <property type="evidence" value="ECO:0007669"/>
    <property type="project" value="UniProtKB-KW"/>
</dbReference>
<dbReference type="PANTHER" id="PTHR10912:SF8">
    <property type="entry name" value="ADP-RIBOSYL CYCLASE_CYCLIC ADP-RIBOSE HYDROLASE"/>
    <property type="match status" value="1"/>
</dbReference>
<keyword evidence="3" id="KW-0808">Transferase</keyword>
<evidence type="ECO:0000256" key="5">
    <source>
        <dbReference type="ARBA" id="ARBA00023027"/>
    </source>
</evidence>
<keyword evidence="6" id="KW-1015">Disulfide bond</keyword>
<evidence type="ECO:0000313" key="8">
    <source>
        <dbReference type="Proteomes" id="UP001557470"/>
    </source>
</evidence>
<name>A0ABD0XDE8_UMBPY</name>
<organism evidence="7 8">
    <name type="scientific">Umbra pygmaea</name>
    <name type="common">Eastern mudminnow</name>
    <dbReference type="NCBI Taxonomy" id="75934"/>
    <lineage>
        <taxon>Eukaryota</taxon>
        <taxon>Metazoa</taxon>
        <taxon>Chordata</taxon>
        <taxon>Craniata</taxon>
        <taxon>Vertebrata</taxon>
        <taxon>Euteleostomi</taxon>
        <taxon>Actinopterygii</taxon>
        <taxon>Neopterygii</taxon>
        <taxon>Teleostei</taxon>
        <taxon>Protacanthopterygii</taxon>
        <taxon>Esociformes</taxon>
        <taxon>Umbridae</taxon>
        <taxon>Umbra</taxon>
    </lineage>
</organism>
<evidence type="ECO:0000256" key="1">
    <source>
        <dbReference type="ARBA" id="ARBA00005406"/>
    </source>
</evidence>
<gene>
    <name evidence="7" type="ORF">UPYG_G00079500</name>
</gene>
<keyword evidence="8" id="KW-1185">Reference proteome</keyword>
<dbReference type="Pfam" id="PF02267">
    <property type="entry name" value="Rib_hydrolayse"/>
    <property type="match status" value="1"/>
</dbReference>
<dbReference type="EMBL" id="JAGEUA010000002">
    <property type="protein sequence ID" value="KAL1006946.1"/>
    <property type="molecule type" value="Genomic_DNA"/>
</dbReference>
<evidence type="ECO:0000256" key="6">
    <source>
        <dbReference type="ARBA" id="ARBA00023157"/>
    </source>
</evidence>
<dbReference type="GO" id="GO:0061809">
    <property type="term" value="F:NAD+ nucleosidase activity, cyclic ADP-ribose generating"/>
    <property type="evidence" value="ECO:0007669"/>
    <property type="project" value="UniProtKB-EC"/>
</dbReference>